<proteinExistence type="predicted"/>
<dbReference type="InterPro" id="IPR017884">
    <property type="entry name" value="SANT_dom"/>
</dbReference>
<dbReference type="InterPro" id="IPR051066">
    <property type="entry name" value="Trans_reg/Corepressor"/>
</dbReference>
<keyword evidence="3 9" id="KW-0863">Zinc-finger</keyword>
<evidence type="ECO:0000259" key="12">
    <source>
        <dbReference type="PROSITE" id="PS51156"/>
    </source>
</evidence>
<feature type="region of interest" description="Disordered" evidence="10">
    <location>
        <begin position="310"/>
        <end position="407"/>
    </location>
</feature>
<dbReference type="GO" id="GO:0006357">
    <property type="term" value="P:regulation of transcription by RNA polymerase II"/>
    <property type="evidence" value="ECO:0007669"/>
    <property type="project" value="TreeGrafter"/>
</dbReference>
<dbReference type="Gene3D" id="1.10.10.60">
    <property type="entry name" value="Homeodomain-like"/>
    <property type="match status" value="1"/>
</dbReference>
<dbReference type="Pfam" id="PF01448">
    <property type="entry name" value="ELM2"/>
    <property type="match status" value="1"/>
</dbReference>
<evidence type="ECO:0000256" key="7">
    <source>
        <dbReference type="ARBA" id="ARBA00023163"/>
    </source>
</evidence>
<evidence type="ECO:0000313" key="15">
    <source>
        <dbReference type="Proteomes" id="UP000677803"/>
    </source>
</evidence>
<feature type="domain" description="ELM2" evidence="12">
    <location>
        <begin position="615"/>
        <end position="713"/>
    </location>
</feature>
<evidence type="ECO:0000256" key="2">
    <source>
        <dbReference type="ARBA" id="ARBA00022723"/>
    </source>
</evidence>
<keyword evidence="5" id="KW-0805">Transcription regulation</keyword>
<sequence>MEDRSSTQSFPNGQHHRHGPYFTLTMPNFQSSEVASQPAQHPLEHCGRGREESPASYLTSNTPSGSRRGSSGGDRVFLSTNAVSLDGDASLGCHLDGENRLGGHFDDSWYGKKESWEDGGHCKSPTEDFQGKGDCYNDTNDVFYAINCVTEEGDRAKIRESYNNYTHVNCGAKSDIVYNKEANMNHFSKQTVSYNKSRTGNYSDKSVHYSRVNSSISDHFLGGEEDYGSSCGSGEEQHQTAEAEGSWLSVSPTSQPDGRWRGAADTHPSASAGQPQRSPVGISNRTYTQKLDSFSDAFFSQRKRRFPFIPSGDSSAQIWEGGVGRGENPGLIKSRQSCTFDSDSHQPPSSSSSSPAYLSLPSLPSPPTSSNLVSSVLSPPPTPLPPPSHSPSKMDSPAMQGGVGHSYSQTGDALAGLQFFPSRIQSLPSVHSSGMIWKFPPLSQCFPQLPGDAGGTECSLRSCSGNDYGTFTATCEIPQSPELSLPSSSSHHPSIHASRTLCPSTSPSFNSSVHLLSHHNSGKHYAYKLTQTVKTEPATVIHAHLQQHATPVYSGTPFPSILHSKRAQNRGSYTPRPLLNPLRKGTGLYSSLSTLHHCKEEPAWLEEDEECDGVPHINVGPDFQADLPPCLLDGEWSGLWFSTEDPPREQLLWKPWDELLRSAHAQDQVEKLLTMCNSSCLPGGGSNTELALHCLHHCEGNTMETLKMLLFSLPSPTGDYHYSGCDFWTDTEKKLFNVTLETHGKDFSTIEKMLRTKTVPQCVEFYYLSKKLDDKQKKQKEDETRELQLQKRVTPISQPVESQISQEEVVPLPSLTSIFPCKLCGKMFYKIKSRNAHMKIHRQPQEDWTDRRLQHQLITQRLALSRPSNLMPSPGTNLLPPQAATLTFSSSGLSSSSNSSADSVHNSLNNSNPIAQDRASILNPRNTITYCNGVPSTPHVITVNNIESGDPHQRELTTFSPFHQSWGSFGPPPDLAAFYCIQEGKESETMEGKEPIIWQ</sequence>
<evidence type="ECO:0000256" key="3">
    <source>
        <dbReference type="ARBA" id="ARBA00022771"/>
    </source>
</evidence>
<evidence type="ECO:0000259" key="13">
    <source>
        <dbReference type="PROSITE" id="PS51293"/>
    </source>
</evidence>
<evidence type="ECO:0000256" key="9">
    <source>
        <dbReference type="PROSITE-ProRule" id="PRU00042"/>
    </source>
</evidence>
<dbReference type="InterPro" id="IPR001005">
    <property type="entry name" value="SANT/Myb"/>
</dbReference>
<organism evidence="14 15">
    <name type="scientific">Menidia menidia</name>
    <name type="common">Atlantic silverside</name>
    <dbReference type="NCBI Taxonomy" id="238744"/>
    <lineage>
        <taxon>Eukaryota</taxon>
        <taxon>Metazoa</taxon>
        <taxon>Chordata</taxon>
        <taxon>Craniata</taxon>
        <taxon>Vertebrata</taxon>
        <taxon>Euteleostomi</taxon>
        <taxon>Actinopterygii</taxon>
        <taxon>Neopterygii</taxon>
        <taxon>Teleostei</taxon>
        <taxon>Neoteleostei</taxon>
        <taxon>Acanthomorphata</taxon>
        <taxon>Ovalentaria</taxon>
        <taxon>Atherinomorphae</taxon>
        <taxon>Atheriniformes</taxon>
        <taxon>Atherinopsidae</taxon>
        <taxon>Menidiinae</taxon>
        <taxon>Menidia</taxon>
    </lineage>
</organism>
<protein>
    <submittedName>
        <fullName evidence="14">(Atlantic silverside) hypothetical protein</fullName>
    </submittedName>
</protein>
<feature type="domain" description="SANT" evidence="13">
    <location>
        <begin position="723"/>
        <end position="774"/>
    </location>
</feature>
<feature type="compositionally biased region" description="Low complexity" evidence="10">
    <location>
        <begin position="345"/>
        <end position="377"/>
    </location>
</feature>
<keyword evidence="7" id="KW-0804">Transcription</keyword>
<keyword evidence="15" id="KW-1185">Reference proteome</keyword>
<evidence type="ECO:0000256" key="4">
    <source>
        <dbReference type="ARBA" id="ARBA00022833"/>
    </source>
</evidence>
<dbReference type="Proteomes" id="UP000677803">
    <property type="component" value="Unassembled WGS sequence"/>
</dbReference>
<dbReference type="InterPro" id="IPR000949">
    <property type="entry name" value="ELM2_dom"/>
</dbReference>
<dbReference type="PANTHER" id="PTHR16089:SF43">
    <property type="match status" value="1"/>
</dbReference>
<dbReference type="SUPFAM" id="SSF46689">
    <property type="entry name" value="Homeodomain-like"/>
    <property type="match status" value="1"/>
</dbReference>
<dbReference type="FunFam" id="1.10.10.60:FF:000012">
    <property type="entry name" value="Metastasis-associated 1 family, member 3"/>
    <property type="match status" value="1"/>
</dbReference>
<reference evidence="14" key="1">
    <citation type="submission" date="2021-05" db="EMBL/GenBank/DDBJ databases">
        <authorList>
            <person name="Tigano A."/>
        </authorList>
    </citation>
    <scope>NUCLEOTIDE SEQUENCE</scope>
</reference>
<feature type="region of interest" description="Disordered" evidence="10">
    <location>
        <begin position="225"/>
        <end position="282"/>
    </location>
</feature>
<evidence type="ECO:0000256" key="1">
    <source>
        <dbReference type="ARBA" id="ARBA00004123"/>
    </source>
</evidence>
<keyword evidence="6" id="KW-0238">DNA-binding</keyword>
<dbReference type="InterPro" id="IPR009057">
    <property type="entry name" value="Homeodomain-like_sf"/>
</dbReference>
<keyword evidence="4" id="KW-0862">Zinc</keyword>
<dbReference type="PROSITE" id="PS50157">
    <property type="entry name" value="ZINC_FINGER_C2H2_2"/>
    <property type="match status" value="1"/>
</dbReference>
<dbReference type="GO" id="GO:0005667">
    <property type="term" value="C:transcription regulator complex"/>
    <property type="evidence" value="ECO:0007669"/>
    <property type="project" value="TreeGrafter"/>
</dbReference>
<feature type="compositionally biased region" description="Basic and acidic residues" evidence="10">
    <location>
        <begin position="42"/>
        <end position="53"/>
    </location>
</feature>
<feature type="region of interest" description="Disordered" evidence="10">
    <location>
        <begin position="1"/>
        <end position="75"/>
    </location>
</feature>
<keyword evidence="8" id="KW-0539">Nucleus</keyword>
<feature type="compositionally biased region" description="Polar residues" evidence="10">
    <location>
        <begin position="268"/>
        <end position="282"/>
    </location>
</feature>
<dbReference type="OrthoDB" id="10258692at2759"/>
<feature type="compositionally biased region" description="Polar residues" evidence="10">
    <location>
        <begin position="25"/>
        <end position="39"/>
    </location>
</feature>
<dbReference type="PROSITE" id="PS51293">
    <property type="entry name" value="SANT"/>
    <property type="match status" value="1"/>
</dbReference>
<feature type="domain" description="C2H2-type" evidence="11">
    <location>
        <begin position="819"/>
        <end position="846"/>
    </location>
</feature>
<evidence type="ECO:0000256" key="6">
    <source>
        <dbReference type="ARBA" id="ARBA00023125"/>
    </source>
</evidence>
<dbReference type="InterPro" id="IPR013087">
    <property type="entry name" value="Znf_C2H2_type"/>
</dbReference>
<gene>
    <name evidence="14" type="ORF">MMEN_LOCUS12953</name>
</gene>
<dbReference type="PROSITE" id="PS51156">
    <property type="entry name" value="ELM2"/>
    <property type="match status" value="1"/>
</dbReference>
<dbReference type="PANTHER" id="PTHR16089">
    <property type="entry name" value="REST COREPRESSOR COREST PROTEIN-RELATED"/>
    <property type="match status" value="1"/>
</dbReference>
<dbReference type="GO" id="GO:0003677">
    <property type="term" value="F:DNA binding"/>
    <property type="evidence" value="ECO:0007669"/>
    <property type="project" value="UniProtKB-KW"/>
</dbReference>
<dbReference type="GO" id="GO:0000118">
    <property type="term" value="C:histone deacetylase complex"/>
    <property type="evidence" value="ECO:0007669"/>
    <property type="project" value="TreeGrafter"/>
</dbReference>
<dbReference type="PROSITE" id="PS00028">
    <property type="entry name" value="ZINC_FINGER_C2H2_1"/>
    <property type="match status" value="1"/>
</dbReference>
<feature type="region of interest" description="Disordered" evidence="10">
    <location>
        <begin position="889"/>
        <end position="912"/>
    </location>
</feature>
<evidence type="ECO:0000313" key="14">
    <source>
        <dbReference type="EMBL" id="CAG5929324.1"/>
    </source>
</evidence>
<evidence type="ECO:0000256" key="5">
    <source>
        <dbReference type="ARBA" id="ARBA00023015"/>
    </source>
</evidence>
<dbReference type="SMART" id="SM01189">
    <property type="entry name" value="ELM2"/>
    <property type="match status" value="1"/>
</dbReference>
<evidence type="ECO:0000259" key="11">
    <source>
        <dbReference type="PROSITE" id="PS50157"/>
    </source>
</evidence>
<name>A0A8S4BAU4_9TELE</name>
<feature type="compositionally biased region" description="Polar residues" evidence="10">
    <location>
        <begin position="1"/>
        <end position="12"/>
    </location>
</feature>
<comment type="caution">
    <text evidence="14">The sequence shown here is derived from an EMBL/GenBank/DDBJ whole genome shotgun (WGS) entry which is preliminary data.</text>
</comment>
<dbReference type="GO" id="GO:0008270">
    <property type="term" value="F:zinc ion binding"/>
    <property type="evidence" value="ECO:0007669"/>
    <property type="project" value="UniProtKB-KW"/>
</dbReference>
<comment type="subcellular location">
    <subcellularLocation>
        <location evidence="1">Nucleus</location>
    </subcellularLocation>
</comment>
<dbReference type="GO" id="GO:0003714">
    <property type="term" value="F:transcription corepressor activity"/>
    <property type="evidence" value="ECO:0007669"/>
    <property type="project" value="TreeGrafter"/>
</dbReference>
<dbReference type="AlphaFoldDB" id="A0A8S4BAU4"/>
<evidence type="ECO:0000256" key="8">
    <source>
        <dbReference type="ARBA" id="ARBA00023242"/>
    </source>
</evidence>
<feature type="compositionally biased region" description="Low complexity" evidence="10">
    <location>
        <begin position="889"/>
        <end position="907"/>
    </location>
</feature>
<feature type="compositionally biased region" description="Pro residues" evidence="10">
    <location>
        <begin position="378"/>
        <end position="389"/>
    </location>
</feature>
<keyword evidence="2" id="KW-0479">Metal-binding</keyword>
<accession>A0A8S4BAU4</accession>
<evidence type="ECO:0000256" key="10">
    <source>
        <dbReference type="SAM" id="MobiDB-lite"/>
    </source>
</evidence>
<dbReference type="EMBL" id="CAJRST010014446">
    <property type="protein sequence ID" value="CAG5929324.1"/>
    <property type="molecule type" value="Genomic_DNA"/>
</dbReference>
<dbReference type="SMART" id="SM00717">
    <property type="entry name" value="SANT"/>
    <property type="match status" value="1"/>
</dbReference>